<comment type="subcellular location">
    <subcellularLocation>
        <location evidence="2">Membrane</location>
    </subcellularLocation>
</comment>
<evidence type="ECO:0000256" key="5">
    <source>
        <dbReference type="ARBA" id="ARBA00022692"/>
    </source>
</evidence>
<dbReference type="CDD" id="cd11061">
    <property type="entry name" value="CYP67-like"/>
    <property type="match status" value="1"/>
</dbReference>
<dbReference type="InterPro" id="IPR001128">
    <property type="entry name" value="Cyt_P450"/>
</dbReference>
<keyword evidence="5 14" id="KW-0812">Transmembrane</keyword>
<evidence type="ECO:0000313" key="15">
    <source>
        <dbReference type="EMBL" id="GAP88817.1"/>
    </source>
</evidence>
<keyword evidence="11 14" id="KW-0472">Membrane</keyword>
<evidence type="ECO:0000256" key="11">
    <source>
        <dbReference type="ARBA" id="ARBA00023136"/>
    </source>
</evidence>
<evidence type="ECO:0000256" key="6">
    <source>
        <dbReference type="ARBA" id="ARBA00022723"/>
    </source>
</evidence>
<evidence type="ECO:0000256" key="9">
    <source>
        <dbReference type="ARBA" id="ARBA00023004"/>
    </source>
</evidence>
<dbReference type="PROSITE" id="PS00086">
    <property type="entry name" value="CYTOCHROME_P450"/>
    <property type="match status" value="1"/>
</dbReference>
<dbReference type="GO" id="GO:0005506">
    <property type="term" value="F:iron ion binding"/>
    <property type="evidence" value="ECO:0007669"/>
    <property type="project" value="InterPro"/>
</dbReference>
<keyword evidence="9 12" id="KW-0408">Iron</keyword>
<feature type="transmembrane region" description="Helical" evidence="14">
    <location>
        <begin position="12"/>
        <end position="31"/>
    </location>
</feature>
<dbReference type="InterPro" id="IPR050121">
    <property type="entry name" value="Cytochrome_P450_monoxygenase"/>
</dbReference>
<organism evidence="15">
    <name type="scientific">Rosellinia necatrix</name>
    <name type="common">White root-rot fungus</name>
    <dbReference type="NCBI Taxonomy" id="77044"/>
    <lineage>
        <taxon>Eukaryota</taxon>
        <taxon>Fungi</taxon>
        <taxon>Dikarya</taxon>
        <taxon>Ascomycota</taxon>
        <taxon>Pezizomycotina</taxon>
        <taxon>Sordariomycetes</taxon>
        <taxon>Xylariomycetidae</taxon>
        <taxon>Xylariales</taxon>
        <taxon>Xylariaceae</taxon>
        <taxon>Rosellinia</taxon>
    </lineage>
</organism>
<evidence type="ECO:0000256" key="10">
    <source>
        <dbReference type="ARBA" id="ARBA00023033"/>
    </source>
</evidence>
<evidence type="ECO:0000256" key="14">
    <source>
        <dbReference type="SAM" id="Phobius"/>
    </source>
</evidence>
<keyword evidence="4 12" id="KW-0349">Heme</keyword>
<feature type="transmembrane region" description="Helical" evidence="14">
    <location>
        <begin position="72"/>
        <end position="94"/>
    </location>
</feature>
<dbReference type="OMA" id="WYTVLEP"/>
<keyword evidence="10 13" id="KW-0503">Monooxygenase</keyword>
<comment type="cofactor">
    <cofactor evidence="1 12">
        <name>heme</name>
        <dbReference type="ChEBI" id="CHEBI:30413"/>
    </cofactor>
</comment>
<evidence type="ECO:0000256" key="13">
    <source>
        <dbReference type="RuleBase" id="RU000461"/>
    </source>
</evidence>
<evidence type="ECO:0000256" key="12">
    <source>
        <dbReference type="PIRSR" id="PIRSR602401-1"/>
    </source>
</evidence>
<reference evidence="15" key="1">
    <citation type="submission" date="2016-03" db="EMBL/GenBank/DDBJ databases">
        <title>Draft genome sequence of Rosellinia necatrix.</title>
        <authorList>
            <person name="Kanematsu S."/>
        </authorList>
    </citation>
    <scope>NUCLEOTIDE SEQUENCE [LARGE SCALE GENOMIC DNA]</scope>
    <source>
        <strain evidence="15">W97</strain>
    </source>
</reference>
<evidence type="ECO:0000256" key="7">
    <source>
        <dbReference type="ARBA" id="ARBA00022989"/>
    </source>
</evidence>
<dbReference type="SUPFAM" id="SSF48264">
    <property type="entry name" value="Cytochrome P450"/>
    <property type="match status" value="1"/>
</dbReference>
<protein>
    <submittedName>
        <fullName evidence="15">Putative cytochrome P450</fullName>
    </submittedName>
</protein>
<feature type="transmembrane region" description="Helical" evidence="14">
    <location>
        <begin position="43"/>
        <end position="60"/>
    </location>
</feature>
<dbReference type="EMBL" id="DF977461">
    <property type="protein sequence ID" value="GAP88817.1"/>
    <property type="molecule type" value="Genomic_DNA"/>
</dbReference>
<dbReference type="PANTHER" id="PTHR24305">
    <property type="entry name" value="CYTOCHROME P450"/>
    <property type="match status" value="1"/>
</dbReference>
<evidence type="ECO:0000256" key="8">
    <source>
        <dbReference type="ARBA" id="ARBA00023002"/>
    </source>
</evidence>
<keyword evidence="16" id="KW-1185">Reference proteome</keyword>
<dbReference type="Pfam" id="PF00067">
    <property type="entry name" value="p450"/>
    <property type="match status" value="1"/>
</dbReference>
<dbReference type="PANTHER" id="PTHR24305:SF112">
    <property type="entry name" value="L-ORNITHINE-N5-MONOOXYGENASE (EUROFUNG)"/>
    <property type="match status" value="1"/>
</dbReference>
<dbReference type="GO" id="GO:0004497">
    <property type="term" value="F:monooxygenase activity"/>
    <property type="evidence" value="ECO:0007669"/>
    <property type="project" value="UniProtKB-KW"/>
</dbReference>
<dbReference type="Proteomes" id="UP000054516">
    <property type="component" value="Unassembled WGS sequence"/>
</dbReference>
<dbReference type="GO" id="GO:0016020">
    <property type="term" value="C:membrane"/>
    <property type="evidence" value="ECO:0007669"/>
    <property type="project" value="UniProtKB-SubCell"/>
</dbReference>
<dbReference type="OrthoDB" id="6692864at2759"/>
<dbReference type="PRINTS" id="PR00385">
    <property type="entry name" value="P450"/>
</dbReference>
<keyword evidence="7 14" id="KW-1133">Transmembrane helix</keyword>
<comment type="similarity">
    <text evidence="3 13">Belongs to the cytochrome P450 family.</text>
</comment>
<gene>
    <name evidence="15" type="ORF">SAMD00023353_1600200</name>
</gene>
<evidence type="ECO:0000256" key="4">
    <source>
        <dbReference type="ARBA" id="ARBA00022617"/>
    </source>
</evidence>
<name>A0A1W2TKN2_ROSNE</name>
<dbReference type="GO" id="GO:0020037">
    <property type="term" value="F:heme binding"/>
    <property type="evidence" value="ECO:0007669"/>
    <property type="project" value="InterPro"/>
</dbReference>
<dbReference type="InterPro" id="IPR002401">
    <property type="entry name" value="Cyt_P450_E_grp-I"/>
</dbReference>
<dbReference type="STRING" id="77044.A0A1W2TKN2"/>
<evidence type="ECO:0000256" key="1">
    <source>
        <dbReference type="ARBA" id="ARBA00001971"/>
    </source>
</evidence>
<keyword evidence="8 13" id="KW-0560">Oxidoreductase</keyword>
<dbReference type="PRINTS" id="PR00463">
    <property type="entry name" value="EP450I"/>
</dbReference>
<evidence type="ECO:0000313" key="16">
    <source>
        <dbReference type="Proteomes" id="UP000054516"/>
    </source>
</evidence>
<keyword evidence="6 12" id="KW-0479">Metal-binding</keyword>
<proteinExistence type="inferred from homology"/>
<dbReference type="InterPro" id="IPR036396">
    <property type="entry name" value="Cyt_P450_sf"/>
</dbReference>
<accession>A0A1W2TKN2</accession>
<dbReference type="GO" id="GO:0016705">
    <property type="term" value="F:oxidoreductase activity, acting on paired donors, with incorporation or reduction of molecular oxygen"/>
    <property type="evidence" value="ECO:0007669"/>
    <property type="project" value="InterPro"/>
</dbReference>
<dbReference type="InterPro" id="IPR017972">
    <property type="entry name" value="Cyt_P450_CS"/>
</dbReference>
<evidence type="ECO:0000256" key="3">
    <source>
        <dbReference type="ARBA" id="ARBA00010617"/>
    </source>
</evidence>
<feature type="binding site" description="axial binding residue" evidence="12">
    <location>
        <position position="493"/>
    </location>
    <ligand>
        <name>heme</name>
        <dbReference type="ChEBI" id="CHEBI:30413"/>
    </ligand>
    <ligandPart>
        <name>Fe</name>
        <dbReference type="ChEBI" id="CHEBI:18248"/>
    </ligandPart>
</feature>
<dbReference type="Gene3D" id="1.10.630.10">
    <property type="entry name" value="Cytochrome P450"/>
    <property type="match status" value="1"/>
</dbReference>
<dbReference type="AlphaFoldDB" id="A0A1W2TKN2"/>
<sequence length="553" mass="62068">MAASQAQVEAQVQNLPVLAIAAGIAVHHGIFRHGEWHLHGPHIIAGHLTLGGVVLYYLSLFDGTLTHALGRLAVLAVAYFGGLFSSMTIYRLYFHRLSSFHGPRLAAVTKLWHVWHVRDSTNFLFQQKINKKYGSIVRTGPNEITIFNPAAFELLDGFGNETTRDVWYDIVRPRTSAVFTRDKLEHKVGRKFWAQGLSSKAMNDYHPRIIALVRELSSCIGSFKANPVDIDKVMSWYSWDIMGEVLFGEDFNLTKSKITHPSIEHRDRALALAGPLGDAIWIALLGFQILPPVGRVNDWHRMMEFCEDHMKLRLKRGDNGKTDMAQYFIEEYENTAKTRSQKARDLHLSGTAVTAVVAGSDTTRAVLIGIWWFLSKSPEHAKKVQAEIDGIDVNDANALAALPHLNGVINEALRLVPPVMTGGNRITGPNGMLVDDVLIPPGVKVTCPKYVLHRMESMWVRPDEFIPERWYSQPELILDKRAFAPFSIGARYCLGKGMAIAALRLVVTILLGDYDVAFAPGYDEDTMWRDMRDQVTCQPGAVMCVFRPRREVK</sequence>
<evidence type="ECO:0000256" key="2">
    <source>
        <dbReference type="ARBA" id="ARBA00004370"/>
    </source>
</evidence>